<accession>A0AAV4I047</accession>
<dbReference type="EMBL" id="BMAT01009245">
    <property type="protein sequence ID" value="GFS02484.1"/>
    <property type="molecule type" value="Genomic_DNA"/>
</dbReference>
<evidence type="ECO:0000313" key="2">
    <source>
        <dbReference type="EMBL" id="GFS02484.1"/>
    </source>
</evidence>
<evidence type="ECO:0000259" key="1">
    <source>
        <dbReference type="Pfam" id="PF21787"/>
    </source>
</evidence>
<proteinExistence type="predicted"/>
<dbReference type="InterPro" id="IPR048365">
    <property type="entry name" value="TNP-like_RNaseH_N"/>
</dbReference>
<dbReference type="Proteomes" id="UP000762676">
    <property type="component" value="Unassembled WGS sequence"/>
</dbReference>
<gene>
    <name evidence="2" type="ORF">ElyMa_004608000</name>
</gene>
<feature type="domain" description="Transposable element P transposase-like RNase H" evidence="1">
    <location>
        <begin position="22"/>
        <end position="94"/>
    </location>
</feature>
<protein>
    <submittedName>
        <fullName evidence="2">THAP domain-containing protein 9</fullName>
    </submittedName>
</protein>
<keyword evidence="3" id="KW-1185">Reference proteome</keyword>
<reference evidence="2 3" key="1">
    <citation type="journal article" date="2021" name="Elife">
        <title>Chloroplast acquisition without the gene transfer in kleptoplastic sea slugs, Plakobranchus ocellatus.</title>
        <authorList>
            <person name="Maeda T."/>
            <person name="Takahashi S."/>
            <person name="Yoshida T."/>
            <person name="Shimamura S."/>
            <person name="Takaki Y."/>
            <person name="Nagai Y."/>
            <person name="Toyoda A."/>
            <person name="Suzuki Y."/>
            <person name="Arimoto A."/>
            <person name="Ishii H."/>
            <person name="Satoh N."/>
            <person name="Nishiyama T."/>
            <person name="Hasebe M."/>
            <person name="Maruyama T."/>
            <person name="Minagawa J."/>
            <person name="Obokata J."/>
            <person name="Shigenobu S."/>
        </authorList>
    </citation>
    <scope>NUCLEOTIDE SEQUENCE [LARGE SCALE GENOMIC DNA]</scope>
</reference>
<evidence type="ECO:0000313" key="3">
    <source>
        <dbReference type="Proteomes" id="UP000762676"/>
    </source>
</evidence>
<sequence length="259" mass="29013">MNDIFIVFDSLPVKKECSGCSNSELETEALFFMAVGLKRHWKQPFSYFLGKPNGDNQAQLLKRAVSYLPEKGFIVHRVTLVGCFTNQSTAQMLGCSLDPDNTRPYFPHPEDEKEHIYFFFGACHLLKCVRNCIGDLEVVMHNSKENLQTATHAHTATLQICLDFQDITRTSGVAFQTTRGWNNNPNVLQLKRALLSLPQRNGNQASSQANCIDLTVNDAACQTLFEAQLESAAQPKHITSYAKLLASSSVFHDSLFISY</sequence>
<name>A0AAV4I047_9GAST</name>
<organism evidence="2 3">
    <name type="scientific">Elysia marginata</name>
    <dbReference type="NCBI Taxonomy" id="1093978"/>
    <lineage>
        <taxon>Eukaryota</taxon>
        <taxon>Metazoa</taxon>
        <taxon>Spiralia</taxon>
        <taxon>Lophotrochozoa</taxon>
        <taxon>Mollusca</taxon>
        <taxon>Gastropoda</taxon>
        <taxon>Heterobranchia</taxon>
        <taxon>Euthyneura</taxon>
        <taxon>Panpulmonata</taxon>
        <taxon>Sacoglossa</taxon>
        <taxon>Placobranchoidea</taxon>
        <taxon>Plakobranchidae</taxon>
        <taxon>Elysia</taxon>
    </lineage>
</organism>
<dbReference type="AlphaFoldDB" id="A0AAV4I047"/>
<dbReference type="Pfam" id="PF21787">
    <property type="entry name" value="TNP-like_RNaseH_N"/>
    <property type="match status" value="1"/>
</dbReference>
<comment type="caution">
    <text evidence="2">The sequence shown here is derived from an EMBL/GenBank/DDBJ whole genome shotgun (WGS) entry which is preliminary data.</text>
</comment>